<comment type="function">
    <text evidence="6">Catalyzes the isomerization between 2-isopropylmalate and 3-isopropylmalate, via the formation of 2-isopropylmaleate.</text>
</comment>
<dbReference type="EMBL" id="AP025226">
    <property type="protein sequence ID" value="BDB98406.1"/>
    <property type="molecule type" value="Genomic_DNA"/>
</dbReference>
<dbReference type="EC" id="4.2.1.33" evidence="6"/>
<dbReference type="CDD" id="cd01577">
    <property type="entry name" value="IPMI_Swivel"/>
    <property type="match status" value="1"/>
</dbReference>
<dbReference type="InterPro" id="IPR011827">
    <property type="entry name" value="LeuD_type2/HacB/DmdB"/>
</dbReference>
<dbReference type="HAMAP" id="MF_01032">
    <property type="entry name" value="LeuD_type2"/>
    <property type="match status" value="1"/>
</dbReference>
<dbReference type="Pfam" id="PF00694">
    <property type="entry name" value="Aconitase_C"/>
    <property type="match status" value="1"/>
</dbReference>
<keyword evidence="3 6" id="KW-0028">Amino-acid biosynthesis</keyword>
<accession>A0AAQ4CRH5</accession>
<dbReference type="InterPro" id="IPR050075">
    <property type="entry name" value="LeuD"/>
</dbReference>
<dbReference type="PANTHER" id="PTHR43345:SF2">
    <property type="entry name" value="3-ISOPROPYLMALATE DEHYDRATASE SMALL SUBUNIT 1"/>
    <property type="match status" value="1"/>
</dbReference>
<evidence type="ECO:0000256" key="1">
    <source>
        <dbReference type="ARBA" id="ARBA00009869"/>
    </source>
</evidence>
<organism evidence="8 9">
    <name type="scientific">Saccharolobus caldissimus</name>
    <dbReference type="NCBI Taxonomy" id="1702097"/>
    <lineage>
        <taxon>Archaea</taxon>
        <taxon>Thermoproteota</taxon>
        <taxon>Thermoprotei</taxon>
        <taxon>Sulfolobales</taxon>
        <taxon>Sulfolobaceae</taxon>
        <taxon>Saccharolobus</taxon>
    </lineage>
</organism>
<keyword evidence="2 6" id="KW-0432">Leucine biosynthesis</keyword>
<dbReference type="Proteomes" id="UP001319921">
    <property type="component" value="Chromosome"/>
</dbReference>
<evidence type="ECO:0000256" key="4">
    <source>
        <dbReference type="ARBA" id="ARBA00023239"/>
    </source>
</evidence>
<keyword evidence="9" id="KW-1185">Reference proteome</keyword>
<proteinExistence type="inferred from homology"/>
<sequence length="175" mass="19340">MLIEGNIHIVGDNVDTDVIIPGRYLSLTDPKEIAKHIFEGVEPEFVKRVKPGDIIVAGRNFGSGSSREHAVIGLKALGISAIVAKSFARIFYRNAINVGLPIFISPQLVEFLEKMEIRGVGSFIKSTDLKIRIYAESGEIEFLDKKFRSTALPTFIQDIIASGGIIEWAKKRLGR</sequence>
<evidence type="ECO:0000313" key="8">
    <source>
        <dbReference type="EMBL" id="BDB98406.1"/>
    </source>
</evidence>
<dbReference type="InterPro" id="IPR033940">
    <property type="entry name" value="IPMI_Swivel"/>
</dbReference>
<dbReference type="RefSeq" id="WP_229572278.1">
    <property type="nucleotide sequence ID" value="NZ_AP025226.1"/>
</dbReference>
<comment type="subunit">
    <text evidence="6">Heterodimer of LeuC and LeuD.</text>
</comment>
<evidence type="ECO:0000256" key="2">
    <source>
        <dbReference type="ARBA" id="ARBA00022430"/>
    </source>
</evidence>
<dbReference type="GeneID" id="68866149"/>
<evidence type="ECO:0000313" key="9">
    <source>
        <dbReference type="Proteomes" id="UP001319921"/>
    </source>
</evidence>
<comment type="catalytic activity">
    <reaction evidence="6">
        <text>(2R,3S)-3-isopropylmalate = (2S)-2-isopropylmalate</text>
        <dbReference type="Rhea" id="RHEA:32287"/>
        <dbReference type="ChEBI" id="CHEBI:1178"/>
        <dbReference type="ChEBI" id="CHEBI:35121"/>
        <dbReference type="EC" id="4.2.1.33"/>
    </reaction>
</comment>
<dbReference type="GO" id="GO:0003861">
    <property type="term" value="F:3-isopropylmalate dehydratase activity"/>
    <property type="evidence" value="ECO:0007669"/>
    <property type="project" value="UniProtKB-UniRule"/>
</dbReference>
<comment type="pathway">
    <text evidence="6">Amino-acid biosynthesis; L-leucine biosynthesis; L-leucine from 3-methyl-2-oxobutanoate: step 2/4.</text>
</comment>
<name>A0AAQ4CRH5_9CREN</name>
<comment type="similarity">
    <text evidence="1 6">Belongs to the LeuD family. LeuD type 2 subfamily.</text>
</comment>
<dbReference type="PANTHER" id="PTHR43345">
    <property type="entry name" value="3-ISOPROPYLMALATE DEHYDRATASE SMALL SUBUNIT 2-RELATED-RELATED"/>
    <property type="match status" value="1"/>
</dbReference>
<reference evidence="8 9" key="1">
    <citation type="journal article" date="2022" name="Microbiol. Resour. Announc.">
        <title>Complete Genome Sequence of the Hyperthermophilic and Acidophilic Archaeon Saccharolobus caldissimus Strain HS-3T.</title>
        <authorList>
            <person name="Sakai H.D."/>
            <person name="Kurosawa N."/>
        </authorList>
    </citation>
    <scope>NUCLEOTIDE SEQUENCE [LARGE SCALE GENOMIC DNA]</scope>
    <source>
        <strain evidence="8 9">JCM32116</strain>
    </source>
</reference>
<dbReference type="SUPFAM" id="SSF52016">
    <property type="entry name" value="LeuD/IlvD-like"/>
    <property type="match status" value="1"/>
</dbReference>
<evidence type="ECO:0000256" key="5">
    <source>
        <dbReference type="ARBA" id="ARBA00023304"/>
    </source>
</evidence>
<dbReference type="NCBIfam" id="TIGR02087">
    <property type="entry name" value="LEUD_arch"/>
    <property type="match status" value="1"/>
</dbReference>
<gene>
    <name evidence="6" type="primary">leuD</name>
    <name evidence="8" type="ORF">SACC_14230</name>
</gene>
<evidence type="ECO:0000259" key="7">
    <source>
        <dbReference type="Pfam" id="PF00694"/>
    </source>
</evidence>
<keyword evidence="4 6" id="KW-0456">Lyase</keyword>
<feature type="domain" description="Aconitase A/isopropylmalate dehydratase small subunit swivel" evidence="7">
    <location>
        <begin position="49"/>
        <end position="102"/>
    </location>
</feature>
<keyword evidence="5 6" id="KW-0100">Branched-chain amino acid biosynthesis</keyword>
<protein>
    <recommendedName>
        <fullName evidence="6">3-isopropylmalate dehydratase small subunit</fullName>
        <ecNumber evidence="6">4.2.1.33</ecNumber>
    </recommendedName>
    <alternativeName>
        <fullName evidence="6">Alpha-IPM isomerase</fullName>
        <shortName evidence="6">IPMI</shortName>
    </alternativeName>
    <alternativeName>
        <fullName evidence="6">Isopropylmalate isomerase</fullName>
    </alternativeName>
</protein>
<dbReference type="AlphaFoldDB" id="A0AAQ4CRH5"/>
<evidence type="ECO:0000256" key="6">
    <source>
        <dbReference type="HAMAP-Rule" id="MF_01032"/>
    </source>
</evidence>
<dbReference type="InterPro" id="IPR015928">
    <property type="entry name" value="Aconitase/3IPM_dehydase_swvl"/>
</dbReference>
<dbReference type="GO" id="GO:0009098">
    <property type="term" value="P:L-leucine biosynthetic process"/>
    <property type="evidence" value="ECO:0007669"/>
    <property type="project" value="UniProtKB-UniRule"/>
</dbReference>
<dbReference type="Gene3D" id="3.20.19.10">
    <property type="entry name" value="Aconitase, domain 4"/>
    <property type="match status" value="1"/>
</dbReference>
<evidence type="ECO:0000256" key="3">
    <source>
        <dbReference type="ARBA" id="ARBA00022605"/>
    </source>
</evidence>
<dbReference type="InterPro" id="IPR000573">
    <property type="entry name" value="AconitaseA/IPMdHydase_ssu_swvl"/>
</dbReference>
<dbReference type="KEGG" id="scas:SACC_14230"/>